<name>A0A4Z0MM51_9BACT</name>
<evidence type="ECO:0008006" key="4">
    <source>
        <dbReference type="Google" id="ProtNLM"/>
    </source>
</evidence>
<evidence type="ECO:0000313" key="3">
    <source>
        <dbReference type="Proteomes" id="UP000298284"/>
    </source>
</evidence>
<feature type="transmembrane region" description="Helical" evidence="1">
    <location>
        <begin position="190"/>
        <end position="212"/>
    </location>
</feature>
<dbReference type="OrthoDB" id="878475at2"/>
<feature type="transmembrane region" description="Helical" evidence="1">
    <location>
        <begin position="324"/>
        <end position="341"/>
    </location>
</feature>
<keyword evidence="3" id="KW-1185">Reference proteome</keyword>
<feature type="transmembrane region" description="Helical" evidence="1">
    <location>
        <begin position="348"/>
        <end position="365"/>
    </location>
</feature>
<organism evidence="2 3">
    <name type="scientific">Hymenobacter wooponensis</name>
    <dbReference type="NCBI Taxonomy" id="1525360"/>
    <lineage>
        <taxon>Bacteria</taxon>
        <taxon>Pseudomonadati</taxon>
        <taxon>Bacteroidota</taxon>
        <taxon>Cytophagia</taxon>
        <taxon>Cytophagales</taxon>
        <taxon>Hymenobacteraceae</taxon>
        <taxon>Hymenobacter</taxon>
    </lineage>
</organism>
<dbReference type="EMBL" id="SRKZ01000003">
    <property type="protein sequence ID" value="TGD80631.1"/>
    <property type="molecule type" value="Genomic_DNA"/>
</dbReference>
<reference evidence="2 3" key="1">
    <citation type="submission" date="2019-04" db="EMBL/GenBank/DDBJ databases">
        <authorList>
            <person name="Feng G."/>
            <person name="Zhang J."/>
            <person name="Zhu H."/>
        </authorList>
    </citation>
    <scope>NUCLEOTIDE SEQUENCE [LARGE SCALE GENOMIC DNA]</scope>
    <source>
        <strain evidence="2 3">JCM 19491</strain>
    </source>
</reference>
<feature type="transmembrane region" description="Helical" evidence="1">
    <location>
        <begin position="371"/>
        <end position="392"/>
    </location>
</feature>
<comment type="caution">
    <text evidence="2">The sequence shown here is derived from an EMBL/GenBank/DDBJ whole genome shotgun (WGS) entry which is preliminary data.</text>
</comment>
<evidence type="ECO:0000256" key="1">
    <source>
        <dbReference type="SAM" id="Phobius"/>
    </source>
</evidence>
<keyword evidence="1" id="KW-0812">Transmembrane</keyword>
<keyword evidence="1" id="KW-1133">Transmembrane helix</keyword>
<gene>
    <name evidence="2" type="ORF">EU557_12450</name>
</gene>
<evidence type="ECO:0000313" key="2">
    <source>
        <dbReference type="EMBL" id="TGD80631.1"/>
    </source>
</evidence>
<feature type="transmembrane region" description="Helical" evidence="1">
    <location>
        <begin position="72"/>
        <end position="94"/>
    </location>
</feature>
<feature type="transmembrane region" description="Helical" evidence="1">
    <location>
        <begin position="151"/>
        <end position="184"/>
    </location>
</feature>
<keyword evidence="1" id="KW-0472">Membrane</keyword>
<sequence>MNLPRLSLLVLPLLLLLVSGLGLGCFSETNDDLTIVALLRGVSAAAPVENLHLYFHGYAVVLSQLYSAYPLVPWYALTLYGLLYAATVLTFAVLEQVLRPQLSLGQRLIFLVLFFAVAWLEHGFWFNYVRVPLLLAGAGILFAAQRAPARWALLVGLLAFALAWLIRPSAAVLGLIAALPGAWWLARRQALPVVGGAVAWAMLGALWLNLTWTPEEARFRRLDVLKSNINDYQLYHQQPRTSTDSLGLAEVRHWMLGDSSLVNAALFTRAAPLDIPYFLQQTAPEKLLVLLQQLGRDYFPVLLALLAVAYHVRRQPGLQYRHEFWFVQLAFAGLLLALGVVLKLPPRLALPLLNFWLLANLIYVGQQTRGALGQVWGVLGVVLVLAAGPYAYKTWHRRTMLGQERRTNEALRRELLRPAGVAGLLVSDAVELTYKSSSPFADPVFGSPVQVLSLMGWQTLDPSQPVFRQQLTGTRNFSLALRQLATRANVSWMLTEQGAGLLNRHLQLADSTASASLKFMPKPLQTSQVSEVMEYVVKVK</sequence>
<accession>A0A4Z0MM51</accession>
<feature type="transmembrane region" description="Helical" evidence="1">
    <location>
        <begin position="294"/>
        <end position="312"/>
    </location>
</feature>
<protein>
    <recommendedName>
        <fullName evidence="4">Glycosyltransferase RgtA/B/C/D-like domain-containing protein</fullName>
    </recommendedName>
</protein>
<dbReference type="Proteomes" id="UP000298284">
    <property type="component" value="Unassembled WGS sequence"/>
</dbReference>
<feature type="transmembrane region" description="Helical" evidence="1">
    <location>
        <begin position="101"/>
        <end position="119"/>
    </location>
</feature>
<dbReference type="PROSITE" id="PS51257">
    <property type="entry name" value="PROKAR_LIPOPROTEIN"/>
    <property type="match status" value="1"/>
</dbReference>
<dbReference type="RefSeq" id="WP_135530775.1">
    <property type="nucleotide sequence ID" value="NZ_SRKZ01000003.1"/>
</dbReference>
<dbReference type="AlphaFoldDB" id="A0A4Z0MM51"/>
<proteinExistence type="predicted"/>